<keyword evidence="3 6" id="KW-0812">Transmembrane</keyword>
<evidence type="ECO:0000256" key="1">
    <source>
        <dbReference type="ARBA" id="ARBA00004127"/>
    </source>
</evidence>
<reference evidence="11" key="1">
    <citation type="submission" date="2011-12" db="EMBL/GenBank/DDBJ databases">
        <title>The complete genome of chromosome of Sulfobacillus acidophilus DSM 10332.</title>
        <authorList>
            <person name="Lucas S."/>
            <person name="Han J."/>
            <person name="Lapidus A."/>
            <person name="Bruce D."/>
            <person name="Goodwin L."/>
            <person name="Pitluck S."/>
            <person name="Peters L."/>
            <person name="Kyrpides N."/>
            <person name="Mavromatis K."/>
            <person name="Ivanova N."/>
            <person name="Mikhailova N."/>
            <person name="Chertkov O."/>
            <person name="Saunders E."/>
            <person name="Detter J.C."/>
            <person name="Tapia R."/>
            <person name="Han C."/>
            <person name="Land M."/>
            <person name="Hauser L."/>
            <person name="Markowitz V."/>
            <person name="Cheng J.-F."/>
            <person name="Hugenholtz P."/>
            <person name="Woyke T."/>
            <person name="Wu D."/>
            <person name="Pukall R."/>
            <person name="Gehrich-Schroeter G."/>
            <person name="Schneider S."/>
            <person name="Klenk H.-P."/>
            <person name="Eisen J.A."/>
        </authorList>
    </citation>
    <scope>NUCLEOTIDE SEQUENCE [LARGE SCALE GENOMIC DNA]</scope>
    <source>
        <strain evidence="11">ATCC 700253 / DSM 10332 / NAL</strain>
    </source>
</reference>
<evidence type="ECO:0000256" key="3">
    <source>
        <dbReference type="ARBA" id="ARBA00022692"/>
    </source>
</evidence>
<feature type="transmembrane region" description="Helical" evidence="7">
    <location>
        <begin position="245"/>
        <end position="264"/>
    </location>
</feature>
<dbReference type="GO" id="GO:0012505">
    <property type="term" value="C:endomembrane system"/>
    <property type="evidence" value="ECO:0007669"/>
    <property type="project" value="UniProtKB-SubCell"/>
</dbReference>
<dbReference type="InterPro" id="IPR001750">
    <property type="entry name" value="ND/Mrp_TM"/>
</dbReference>
<evidence type="ECO:0000259" key="8">
    <source>
        <dbReference type="Pfam" id="PF00361"/>
    </source>
</evidence>
<dbReference type="KEGG" id="sap:Sulac_0895"/>
<dbReference type="InterPro" id="IPR003945">
    <property type="entry name" value="NU5C-like"/>
</dbReference>
<evidence type="ECO:0000313" key="11">
    <source>
        <dbReference type="Proteomes" id="UP000005439"/>
    </source>
</evidence>
<comment type="similarity">
    <text evidence="2">Belongs to the CPA3 antiporters (TC 2.A.63) subunit A family.</text>
</comment>
<dbReference type="PANTHER" id="PTHR42829:SF1">
    <property type="entry name" value="INORGANIC CARBON TRANSPORTER SUBUNIT DABB-RELATED"/>
    <property type="match status" value="1"/>
</dbReference>
<dbReference type="PATRIC" id="fig|679936.5.peg.948"/>
<keyword evidence="10" id="KW-0560">Oxidoreductase</keyword>
<dbReference type="GO" id="GO:0003954">
    <property type="term" value="F:NADH dehydrogenase activity"/>
    <property type="evidence" value="ECO:0007669"/>
    <property type="project" value="TreeGrafter"/>
</dbReference>
<dbReference type="GO" id="GO:0008137">
    <property type="term" value="F:NADH dehydrogenase (ubiquinone) activity"/>
    <property type="evidence" value="ECO:0007669"/>
    <property type="project" value="InterPro"/>
</dbReference>
<feature type="transmembrane region" description="Helical" evidence="7">
    <location>
        <begin position="140"/>
        <end position="159"/>
    </location>
</feature>
<feature type="transmembrane region" description="Helical" evidence="7">
    <location>
        <begin position="414"/>
        <end position="431"/>
    </location>
</feature>
<dbReference type="AlphaFoldDB" id="G8TS72"/>
<proteinExistence type="inferred from homology"/>
<keyword evidence="4 7" id="KW-1133">Transmembrane helix</keyword>
<feature type="transmembrane region" description="Helical" evidence="7">
    <location>
        <begin position="86"/>
        <end position="104"/>
    </location>
</feature>
<feature type="transmembrane region" description="Helical" evidence="7">
    <location>
        <begin position="458"/>
        <end position="475"/>
    </location>
</feature>
<evidence type="ECO:0000259" key="9">
    <source>
        <dbReference type="Pfam" id="PF00662"/>
    </source>
</evidence>
<dbReference type="GO" id="GO:0016020">
    <property type="term" value="C:membrane"/>
    <property type="evidence" value="ECO:0007669"/>
    <property type="project" value="UniProtKB-SubCell"/>
</dbReference>
<feature type="domain" description="NADH:quinone oxidoreductase/Mrp antiporter transmembrane" evidence="8">
    <location>
        <begin position="133"/>
        <end position="348"/>
    </location>
</feature>
<dbReference type="InterPro" id="IPR001516">
    <property type="entry name" value="Proton_antipo_N"/>
</dbReference>
<dbReference type="HOGENOM" id="CLU_007100_11_1_9"/>
<protein>
    <submittedName>
        <fullName evidence="10">NADH dehydrogenase (Quinone)</fullName>
        <ecNumber evidence="10">1.6.99.5</ecNumber>
    </submittedName>
</protein>
<feature type="domain" description="NADH-Ubiquinone oxidoreductase (complex I) chain 5 N-terminal" evidence="9">
    <location>
        <begin position="68"/>
        <end position="116"/>
    </location>
</feature>
<sequence>MALIEAHRGIITVLGIFLPLGFGFISLELWGERPHFPFGRVAMVGILSAWVVSWITFLEILGQGAWHWVATGWPIPWGFTANRLTGLMVLYVTSVSGLIHLYALRYMRGEPGAPRFIGRLSLATLSVVFVVLANNLVMLWLFWVLTGITILWLMAYSCASPWTCPTTRRALLTFVVGDLGLAITVILARFVFGTVYDAALFQRLPSHPVAALVLALSLFLAIMARSAQFPLYFWLTNTVDAPTPLSAFMHAGVVNIGGFLLARFSPLWTAVPAALPVIFVVGLVTAFFGNGVMLTQSDVKRSLVYSTVGQMGFMVMEAGLGAFSTAVFHIMSHGLFKATLFLRSGNVGEPGLPATAPSSRDRRVFLGGLGLTALIFLLSRPLWPRVEPAILVVFVTATLAQAALVTLKPAISPLAKLAVGLGFVGILVAYLKEIEWFTHFLAGTITVLPHIPGEPIDWIFFGLVAGFSLLTAVLAHESHRKDWRYFYRLTIYSWLLHEGYLGDWIESLIWPRVKPPGPLS</sequence>
<feature type="transmembrane region" description="Helical" evidence="7">
    <location>
        <begin position="270"/>
        <end position="293"/>
    </location>
</feature>
<dbReference type="EC" id="1.6.99.5" evidence="10"/>
<evidence type="ECO:0000256" key="4">
    <source>
        <dbReference type="ARBA" id="ARBA00022989"/>
    </source>
</evidence>
<accession>G8TS72</accession>
<comment type="subcellular location">
    <subcellularLocation>
        <location evidence="1">Endomembrane system</location>
        <topology evidence="1">Multi-pass membrane protein</topology>
    </subcellularLocation>
    <subcellularLocation>
        <location evidence="6">Membrane</location>
        <topology evidence="6">Multi-pass membrane protein</topology>
    </subcellularLocation>
</comment>
<name>G8TS72_SULAD</name>
<gene>
    <name evidence="10" type="ordered locus">Sulac_0895</name>
</gene>
<feature type="transmembrane region" description="Helical" evidence="7">
    <location>
        <begin position="364"/>
        <end position="383"/>
    </location>
</feature>
<evidence type="ECO:0000256" key="2">
    <source>
        <dbReference type="ARBA" id="ARBA00008483"/>
    </source>
</evidence>
<dbReference type="Pfam" id="PF00662">
    <property type="entry name" value="Proton_antipo_N"/>
    <property type="match status" value="1"/>
</dbReference>
<feature type="transmembrane region" description="Helical" evidence="7">
    <location>
        <begin position="204"/>
        <end position="224"/>
    </location>
</feature>
<evidence type="ECO:0000256" key="5">
    <source>
        <dbReference type="ARBA" id="ARBA00023136"/>
    </source>
</evidence>
<feature type="transmembrane region" description="Helical" evidence="7">
    <location>
        <begin position="6"/>
        <end position="30"/>
    </location>
</feature>
<dbReference type="PANTHER" id="PTHR42829">
    <property type="entry name" value="NADH-UBIQUINONE OXIDOREDUCTASE CHAIN 5"/>
    <property type="match status" value="1"/>
</dbReference>
<feature type="transmembrane region" description="Helical" evidence="7">
    <location>
        <begin position="171"/>
        <end position="192"/>
    </location>
</feature>
<dbReference type="PRINTS" id="PR01434">
    <property type="entry name" value="NADHDHGNASE5"/>
</dbReference>
<evidence type="ECO:0000256" key="6">
    <source>
        <dbReference type="RuleBase" id="RU000320"/>
    </source>
</evidence>
<reference evidence="10 11" key="2">
    <citation type="journal article" date="2012" name="Stand. Genomic Sci.">
        <title>Complete genome sequence of the moderately thermophilic mineral-sulfide-oxidizing firmicute Sulfobacillus acidophilus type strain (NAL(T)).</title>
        <authorList>
            <person name="Anderson I."/>
            <person name="Chertkov O."/>
            <person name="Chen A."/>
            <person name="Saunders E."/>
            <person name="Lapidus A."/>
            <person name="Nolan M."/>
            <person name="Lucas S."/>
            <person name="Hammon N."/>
            <person name="Deshpande S."/>
            <person name="Cheng J.F."/>
            <person name="Han C."/>
            <person name="Tapia R."/>
            <person name="Goodwin L.A."/>
            <person name="Pitluck S."/>
            <person name="Liolios K."/>
            <person name="Pagani I."/>
            <person name="Ivanova N."/>
            <person name="Mikhailova N."/>
            <person name="Pati A."/>
            <person name="Palaniappan K."/>
            <person name="Land M."/>
            <person name="Pan C."/>
            <person name="Rohde M."/>
            <person name="Pukall R."/>
            <person name="Goker M."/>
            <person name="Detter J.C."/>
            <person name="Woyke T."/>
            <person name="Bristow J."/>
            <person name="Eisen J.A."/>
            <person name="Markowitz V."/>
            <person name="Hugenholtz P."/>
            <person name="Kyrpides N.C."/>
            <person name="Klenk H.P."/>
            <person name="Mavromatis K."/>
        </authorList>
    </citation>
    <scope>NUCLEOTIDE SEQUENCE [LARGE SCALE GENOMIC DNA]</scope>
    <source>
        <strain evidence="11">ATCC 700253 / DSM 10332 / NAL</strain>
    </source>
</reference>
<feature type="transmembrane region" description="Helical" evidence="7">
    <location>
        <begin position="389"/>
        <end position="407"/>
    </location>
</feature>
<dbReference type="Proteomes" id="UP000005439">
    <property type="component" value="Chromosome"/>
</dbReference>
<dbReference type="GO" id="GO:0015990">
    <property type="term" value="P:electron transport coupled proton transport"/>
    <property type="evidence" value="ECO:0007669"/>
    <property type="project" value="TreeGrafter"/>
</dbReference>
<dbReference type="EMBL" id="CP003179">
    <property type="protein sequence ID" value="AEW04398.1"/>
    <property type="molecule type" value="Genomic_DNA"/>
</dbReference>
<feature type="transmembrane region" description="Helical" evidence="7">
    <location>
        <begin position="42"/>
        <end position="66"/>
    </location>
</feature>
<dbReference type="Pfam" id="PF00361">
    <property type="entry name" value="Proton_antipo_M"/>
    <property type="match status" value="1"/>
</dbReference>
<evidence type="ECO:0000313" key="10">
    <source>
        <dbReference type="EMBL" id="AEW04398.1"/>
    </source>
</evidence>
<keyword evidence="11" id="KW-1185">Reference proteome</keyword>
<organism evidence="10 11">
    <name type="scientific">Sulfobacillus acidophilus (strain ATCC 700253 / DSM 10332 / NAL)</name>
    <dbReference type="NCBI Taxonomy" id="679936"/>
    <lineage>
        <taxon>Bacteria</taxon>
        <taxon>Bacillati</taxon>
        <taxon>Bacillota</taxon>
        <taxon>Clostridia</taxon>
        <taxon>Eubacteriales</taxon>
        <taxon>Clostridiales Family XVII. Incertae Sedis</taxon>
        <taxon>Sulfobacillus</taxon>
    </lineage>
</organism>
<dbReference type="STRING" id="679936.Sulac_0895"/>
<dbReference type="GO" id="GO:0042773">
    <property type="term" value="P:ATP synthesis coupled electron transport"/>
    <property type="evidence" value="ECO:0007669"/>
    <property type="project" value="InterPro"/>
</dbReference>
<keyword evidence="5 7" id="KW-0472">Membrane</keyword>
<evidence type="ECO:0000256" key="7">
    <source>
        <dbReference type="SAM" id="Phobius"/>
    </source>
</evidence>